<dbReference type="GO" id="GO:0005507">
    <property type="term" value="F:copper ion binding"/>
    <property type="evidence" value="ECO:0007669"/>
    <property type="project" value="InterPro"/>
</dbReference>
<comment type="caution">
    <text evidence="11">The sequence shown here is derived from an EMBL/GenBank/DDBJ whole genome shotgun (WGS) entry which is preliminary data.</text>
</comment>
<evidence type="ECO:0000256" key="4">
    <source>
        <dbReference type="ARBA" id="ARBA00022764"/>
    </source>
</evidence>
<protein>
    <submittedName>
        <fullName evidence="11">Pseudoazurin</fullName>
    </submittedName>
</protein>
<feature type="compositionally biased region" description="Polar residues" evidence="8">
    <location>
        <begin position="38"/>
        <end position="55"/>
    </location>
</feature>
<keyword evidence="5" id="KW-0249">Electron transport</keyword>
<gene>
    <name evidence="11" type="primary">bcp_4</name>
    <name evidence="11" type="ORF">A9E74_02301</name>
</gene>
<evidence type="ECO:0000256" key="3">
    <source>
        <dbReference type="ARBA" id="ARBA00022723"/>
    </source>
</evidence>
<evidence type="ECO:0000313" key="11">
    <source>
        <dbReference type="EMBL" id="ODN65974.1"/>
    </source>
</evidence>
<feature type="binding site" evidence="7">
    <location>
        <position position="184"/>
    </location>
    <ligand>
        <name>Cu cation</name>
        <dbReference type="ChEBI" id="CHEBI:23378"/>
    </ligand>
</feature>
<feature type="signal peptide" evidence="9">
    <location>
        <begin position="1"/>
        <end position="29"/>
    </location>
</feature>
<keyword evidence="4" id="KW-0574">Periplasm</keyword>
<feature type="compositionally biased region" description="Polar residues" evidence="8">
    <location>
        <begin position="90"/>
        <end position="103"/>
    </location>
</feature>
<dbReference type="Proteomes" id="UP000094379">
    <property type="component" value="Unassembled WGS sequence"/>
</dbReference>
<evidence type="ECO:0000256" key="2">
    <source>
        <dbReference type="ARBA" id="ARBA00022448"/>
    </source>
</evidence>
<reference evidence="11 12" key="1">
    <citation type="submission" date="2016-07" db="EMBL/GenBank/DDBJ databases">
        <title>Draft Genome Sequence of Methylophaga muralis Bur 1.</title>
        <authorList>
            <person name="Vasilenko O.V."/>
            <person name="Doronina N.V."/>
            <person name="Shmareva M.N."/>
            <person name="Tarlachkov S.V."/>
            <person name="Mustakhimov I."/>
            <person name="Trotsenko Y.A."/>
        </authorList>
    </citation>
    <scope>NUCLEOTIDE SEQUENCE [LARGE SCALE GENOMIC DNA]</scope>
    <source>
        <strain evidence="11 12">Bur 1</strain>
    </source>
</reference>
<dbReference type="InterPro" id="IPR028871">
    <property type="entry name" value="BlueCu_1_BS"/>
</dbReference>
<keyword evidence="12" id="KW-1185">Reference proteome</keyword>
<dbReference type="PRINTS" id="PR00155">
    <property type="entry name" value="AMICYANIN"/>
</dbReference>
<evidence type="ECO:0000256" key="9">
    <source>
        <dbReference type="SAM" id="SignalP"/>
    </source>
</evidence>
<dbReference type="InterPro" id="IPR002386">
    <property type="entry name" value="Amicyanin/Pseudoazurin"/>
</dbReference>
<feature type="binding site" evidence="7">
    <location>
        <position position="146"/>
    </location>
    <ligand>
        <name>Cu cation</name>
        <dbReference type="ChEBI" id="CHEBI:23378"/>
    </ligand>
</feature>
<name>A0A1E3GPL1_9GAMM</name>
<keyword evidence="6 7" id="KW-0186">Copper</keyword>
<dbReference type="Pfam" id="PF00127">
    <property type="entry name" value="Copper-bind"/>
    <property type="match status" value="1"/>
</dbReference>
<dbReference type="PROSITE" id="PS00196">
    <property type="entry name" value="COPPER_BLUE"/>
    <property type="match status" value="1"/>
</dbReference>
<comment type="cofactor">
    <cofactor evidence="7">
        <name>Cu cation</name>
        <dbReference type="ChEBI" id="CHEBI:23378"/>
    </cofactor>
    <text evidence="7">Binds 1 copper ion per subunit.</text>
</comment>
<comment type="subcellular location">
    <subcellularLocation>
        <location evidence="1">Periplasm</location>
    </subcellularLocation>
</comment>
<keyword evidence="9" id="KW-0732">Signal</keyword>
<dbReference type="PROSITE" id="PS51257">
    <property type="entry name" value="PROKAR_LIPOPROTEIN"/>
    <property type="match status" value="1"/>
</dbReference>
<feature type="binding site" evidence="7">
    <location>
        <position position="192"/>
    </location>
    <ligand>
        <name>Cu cation</name>
        <dbReference type="ChEBI" id="CHEBI:23378"/>
    </ligand>
</feature>
<proteinExistence type="predicted"/>
<feature type="domain" description="Blue (type 1) copper" evidence="10">
    <location>
        <begin position="118"/>
        <end position="198"/>
    </location>
</feature>
<dbReference type="InterPro" id="IPR000923">
    <property type="entry name" value="BlueCu_1"/>
</dbReference>
<feature type="region of interest" description="Disordered" evidence="8">
    <location>
        <begin position="90"/>
        <end position="113"/>
    </location>
</feature>
<organism evidence="11 12">
    <name type="scientific">Methylophaga muralis</name>
    <dbReference type="NCBI Taxonomy" id="291169"/>
    <lineage>
        <taxon>Bacteria</taxon>
        <taxon>Pseudomonadati</taxon>
        <taxon>Pseudomonadota</taxon>
        <taxon>Gammaproteobacteria</taxon>
        <taxon>Thiotrichales</taxon>
        <taxon>Piscirickettsiaceae</taxon>
        <taxon>Methylophaga</taxon>
    </lineage>
</organism>
<dbReference type="GO" id="GO:0042597">
    <property type="term" value="C:periplasmic space"/>
    <property type="evidence" value="ECO:0007669"/>
    <property type="project" value="UniProtKB-SubCell"/>
</dbReference>
<dbReference type="InterPro" id="IPR008972">
    <property type="entry name" value="Cupredoxin"/>
</dbReference>
<dbReference type="AlphaFoldDB" id="A0A1E3GPL1"/>
<dbReference type="PATRIC" id="fig|291169.3.peg.2314"/>
<feature type="region of interest" description="Disordered" evidence="8">
    <location>
        <begin position="34"/>
        <end position="69"/>
    </location>
</feature>
<dbReference type="SUPFAM" id="SSF49503">
    <property type="entry name" value="Cupredoxins"/>
    <property type="match status" value="1"/>
</dbReference>
<evidence type="ECO:0000256" key="6">
    <source>
        <dbReference type="ARBA" id="ARBA00023008"/>
    </source>
</evidence>
<dbReference type="EMBL" id="MCRI01000032">
    <property type="protein sequence ID" value="ODN65974.1"/>
    <property type="molecule type" value="Genomic_DNA"/>
</dbReference>
<keyword evidence="2" id="KW-0813">Transport</keyword>
<keyword evidence="3 7" id="KW-0479">Metal-binding</keyword>
<evidence type="ECO:0000256" key="8">
    <source>
        <dbReference type="SAM" id="MobiDB-lite"/>
    </source>
</evidence>
<evidence type="ECO:0000256" key="7">
    <source>
        <dbReference type="PIRSR" id="PIRSR602386-1"/>
    </source>
</evidence>
<dbReference type="GO" id="GO:0009055">
    <property type="term" value="F:electron transfer activity"/>
    <property type="evidence" value="ECO:0007669"/>
    <property type="project" value="InterPro"/>
</dbReference>
<feature type="chain" id="PRO_5009128529" evidence="9">
    <location>
        <begin position="30"/>
        <end position="230"/>
    </location>
</feature>
<dbReference type="Gene3D" id="2.60.40.420">
    <property type="entry name" value="Cupredoxins - blue copper proteins"/>
    <property type="match status" value="1"/>
</dbReference>
<accession>A0A1E3GPL1</accession>
<feature type="binding site" evidence="7">
    <location>
        <position position="187"/>
    </location>
    <ligand>
        <name>Cu cation</name>
        <dbReference type="ChEBI" id="CHEBI:23378"/>
    </ligand>
</feature>
<evidence type="ECO:0000259" key="10">
    <source>
        <dbReference type="Pfam" id="PF00127"/>
    </source>
</evidence>
<sequence length="230" mass="24735">MFKATSISTQTRKITLALTMTFAAATLFTACGSDDNSENTQTPETEMSSENQSNIEAIENTPPSEPETEVVIEDEPVAELDQTDNTMATEENEATGASDNTAVQADEPKSEGPQTHVVTAQGMIFNPLVVKINPGDSVSWRDMSTHNSESIDGLIPEGAEKWNSPMSENYQRTFTQEGIYVYKCTPHIGTGMGGVIIVGEPVNLEQIKSANVTGGAGRLVRRAISEAESM</sequence>
<evidence type="ECO:0000256" key="5">
    <source>
        <dbReference type="ARBA" id="ARBA00022982"/>
    </source>
</evidence>
<evidence type="ECO:0000313" key="12">
    <source>
        <dbReference type="Proteomes" id="UP000094379"/>
    </source>
</evidence>
<evidence type="ECO:0000256" key="1">
    <source>
        <dbReference type="ARBA" id="ARBA00004418"/>
    </source>
</evidence>
<dbReference type="STRING" id="291169.A9E74_02301"/>